<dbReference type="CDD" id="cd02440">
    <property type="entry name" value="AdoMet_MTases"/>
    <property type="match status" value="1"/>
</dbReference>
<proteinExistence type="predicted"/>
<evidence type="ECO:0000256" key="1">
    <source>
        <dbReference type="ARBA" id="ARBA00022490"/>
    </source>
</evidence>
<dbReference type="PROSITE" id="PS00092">
    <property type="entry name" value="N6_MTASE"/>
    <property type="match status" value="1"/>
</dbReference>
<dbReference type="GO" id="GO:0003676">
    <property type="term" value="F:nucleic acid binding"/>
    <property type="evidence" value="ECO:0007669"/>
    <property type="project" value="InterPro"/>
</dbReference>
<dbReference type="PANTHER" id="PTHR47816:SF4">
    <property type="entry name" value="RIBOSOMAL RNA SMALL SUBUNIT METHYLTRANSFERASE C"/>
    <property type="match status" value="1"/>
</dbReference>
<evidence type="ECO:0000256" key="3">
    <source>
        <dbReference type="ARBA" id="ARBA00022603"/>
    </source>
</evidence>
<dbReference type="InterPro" id="IPR002052">
    <property type="entry name" value="DNA_methylase_N6_adenine_CS"/>
</dbReference>
<dbReference type="Pfam" id="PF05175">
    <property type="entry name" value="MTS"/>
    <property type="match status" value="1"/>
</dbReference>
<dbReference type="InterPro" id="IPR007848">
    <property type="entry name" value="Small_mtfrase_dom"/>
</dbReference>
<comment type="caution">
    <text evidence="6">The sequence shown here is derived from an EMBL/GenBank/DDBJ whole genome shotgun (WGS) entry which is preliminary data.</text>
</comment>
<keyword evidence="4 6" id="KW-0808">Transferase</keyword>
<dbReference type="GO" id="GO:0006364">
    <property type="term" value="P:rRNA processing"/>
    <property type="evidence" value="ECO:0007669"/>
    <property type="project" value="UniProtKB-KW"/>
</dbReference>
<evidence type="ECO:0000256" key="4">
    <source>
        <dbReference type="ARBA" id="ARBA00022679"/>
    </source>
</evidence>
<evidence type="ECO:0000259" key="5">
    <source>
        <dbReference type="Pfam" id="PF05175"/>
    </source>
</evidence>
<dbReference type="InterPro" id="IPR029063">
    <property type="entry name" value="SAM-dependent_MTases_sf"/>
</dbReference>
<keyword evidence="1" id="KW-0963">Cytoplasm</keyword>
<accession>A0A832A9W6</accession>
<organism evidence="6">
    <name type="scientific">Ignisphaera aggregans</name>
    <dbReference type="NCBI Taxonomy" id="334771"/>
    <lineage>
        <taxon>Archaea</taxon>
        <taxon>Thermoproteota</taxon>
        <taxon>Thermoprotei</taxon>
        <taxon>Desulfurococcales</taxon>
        <taxon>Desulfurococcaceae</taxon>
        <taxon>Ignisphaera</taxon>
    </lineage>
</organism>
<gene>
    <name evidence="6" type="ORF">ENT99_01640</name>
</gene>
<evidence type="ECO:0000313" key="6">
    <source>
        <dbReference type="EMBL" id="HFQ78392.1"/>
    </source>
</evidence>
<protein>
    <submittedName>
        <fullName evidence="6">Class I SAM-dependent methyltransferase</fullName>
    </submittedName>
</protein>
<evidence type="ECO:0000256" key="2">
    <source>
        <dbReference type="ARBA" id="ARBA00022552"/>
    </source>
</evidence>
<keyword evidence="3 6" id="KW-0489">Methyltransferase</keyword>
<keyword evidence="2" id="KW-0698">rRNA processing</keyword>
<dbReference type="SUPFAM" id="SSF53335">
    <property type="entry name" value="S-adenosyl-L-methionine-dependent methyltransferases"/>
    <property type="match status" value="1"/>
</dbReference>
<dbReference type="GO" id="GO:0008757">
    <property type="term" value="F:S-adenosylmethionine-dependent methyltransferase activity"/>
    <property type="evidence" value="ECO:0007669"/>
    <property type="project" value="InterPro"/>
</dbReference>
<dbReference type="Gene3D" id="3.40.50.150">
    <property type="entry name" value="Vaccinia Virus protein VP39"/>
    <property type="match status" value="1"/>
</dbReference>
<feature type="domain" description="Methyltransferase small" evidence="5">
    <location>
        <begin position="35"/>
        <end position="197"/>
    </location>
</feature>
<dbReference type="AlphaFoldDB" id="A0A832A9W6"/>
<name>A0A832A9W6_9CREN</name>
<dbReference type="InterPro" id="IPR046977">
    <property type="entry name" value="RsmC/RlmG"/>
</dbReference>
<dbReference type="EMBL" id="DTAU01000036">
    <property type="protein sequence ID" value="HFQ78392.1"/>
    <property type="molecule type" value="Genomic_DNA"/>
</dbReference>
<dbReference type="PANTHER" id="PTHR47816">
    <property type="entry name" value="RIBOSOMAL RNA SMALL SUBUNIT METHYLTRANSFERASE C"/>
    <property type="match status" value="1"/>
</dbReference>
<sequence>MLVYVESHYYKERTRKGVYQLISDYVRGVSVELEVVPGLFSYKHIDEGTRLLIEYAEIPEKGVVLDLGCGYGVIGITLAKINPNLEIYMVDINKDAVEITKRNIIRNKLDLNRIKVLHGNLYEPVKHLKFNAIYTNPPFSAGMNVIDKIINESMNHLQERGTLQIVARKGAEKVYKLLIETFGTAEKLVSKKGYKVYLARKQN</sequence>
<dbReference type="GO" id="GO:0032259">
    <property type="term" value="P:methylation"/>
    <property type="evidence" value="ECO:0007669"/>
    <property type="project" value="UniProtKB-KW"/>
</dbReference>
<reference evidence="6" key="1">
    <citation type="journal article" date="2020" name="mSystems">
        <title>Genome- and Community-Level Interaction Insights into Carbon Utilization and Element Cycling Functions of Hydrothermarchaeota in Hydrothermal Sediment.</title>
        <authorList>
            <person name="Zhou Z."/>
            <person name="Liu Y."/>
            <person name="Xu W."/>
            <person name="Pan J."/>
            <person name="Luo Z.H."/>
            <person name="Li M."/>
        </authorList>
    </citation>
    <scope>NUCLEOTIDE SEQUENCE</scope>
    <source>
        <strain evidence="6">SpSt-629</strain>
    </source>
</reference>